<keyword evidence="1" id="KW-1133">Transmembrane helix</keyword>
<accession>A0A9Q9VVH7</accession>
<evidence type="ECO:0000313" key="2">
    <source>
        <dbReference type="RefSeq" id="XP_042571919.1"/>
    </source>
</evidence>
<name>A0A9Q9VVH7_CYPCA</name>
<organism evidence="2">
    <name type="scientific">Cyprinus carpio</name>
    <name type="common">Common carp</name>
    <dbReference type="NCBI Taxonomy" id="7962"/>
    <lineage>
        <taxon>Eukaryota</taxon>
        <taxon>Metazoa</taxon>
        <taxon>Chordata</taxon>
        <taxon>Craniata</taxon>
        <taxon>Vertebrata</taxon>
        <taxon>Euteleostomi</taxon>
        <taxon>Actinopterygii</taxon>
        <taxon>Neopterygii</taxon>
        <taxon>Teleostei</taxon>
        <taxon>Ostariophysi</taxon>
        <taxon>Cypriniformes</taxon>
        <taxon>Cyprinidae</taxon>
        <taxon>Cyprininae</taxon>
        <taxon>Cyprinus</taxon>
    </lineage>
</organism>
<keyword evidence="1" id="KW-0472">Membrane</keyword>
<feature type="transmembrane region" description="Helical" evidence="1">
    <location>
        <begin position="52"/>
        <end position="69"/>
    </location>
</feature>
<dbReference type="GeneID" id="109104046"/>
<protein>
    <submittedName>
        <fullName evidence="2">LOW QUALITY PROTEIN: protein ADP-ribosylarginine hydrolase-like protein 1</fullName>
    </submittedName>
</protein>
<sequence>MDVCVGVVPAGSGHGAATKAMSVGMRYCQPERLDNLVEVSIETGRMTHNHPIGFLGSLCTALFASYAIQGRPLVSWGRDLMTVIPKAEEYCRKTIRHMAGEPIWTLTVCESSATVLISGCLYGLLFRTDQDLDKRQKLEDLGEELHRAAAGEK</sequence>
<dbReference type="KEGG" id="ccar:109104046"/>
<evidence type="ECO:0000256" key="1">
    <source>
        <dbReference type="SAM" id="Phobius"/>
    </source>
</evidence>
<dbReference type="InterPro" id="IPR005502">
    <property type="entry name" value="Ribosyl_crysJ1"/>
</dbReference>
<dbReference type="RefSeq" id="XP_042571919.1">
    <property type="nucleotide sequence ID" value="XM_042715985.1"/>
</dbReference>
<proteinExistence type="predicted"/>
<dbReference type="OrthoDB" id="10250509at2759"/>
<dbReference type="Pfam" id="PF03747">
    <property type="entry name" value="ADP_ribosyl_GH"/>
    <property type="match status" value="1"/>
</dbReference>
<keyword evidence="1" id="KW-0812">Transmembrane</keyword>
<dbReference type="Proteomes" id="UP001155660">
    <property type="component" value="Chromosome B1"/>
</dbReference>
<dbReference type="PANTHER" id="PTHR16222">
    <property type="entry name" value="ADP-RIBOSYLGLYCOHYDROLASE"/>
    <property type="match status" value="1"/>
</dbReference>
<dbReference type="PANTHER" id="PTHR16222:SF23">
    <property type="entry name" value="INACTIVE ADP-RIBOSYLTRANSFERASE ARH2"/>
    <property type="match status" value="1"/>
</dbReference>
<feature type="transmembrane region" description="Helical" evidence="1">
    <location>
        <begin position="103"/>
        <end position="125"/>
    </location>
</feature>
<reference evidence="2" key="1">
    <citation type="submission" date="2025-08" db="UniProtKB">
        <authorList>
            <consortium name="RefSeq"/>
        </authorList>
    </citation>
    <scope>IDENTIFICATION</scope>
    <source>
        <tissue evidence="2">Muscle</tissue>
    </source>
</reference>
<gene>
    <name evidence="2" type="primary">LOC109104046</name>
</gene>
<dbReference type="InterPro" id="IPR050792">
    <property type="entry name" value="ADP-ribosylglycohydrolase"/>
</dbReference>
<dbReference type="AlphaFoldDB" id="A0A9Q9VVH7"/>